<dbReference type="PANTHER" id="PTHR43433">
    <property type="entry name" value="HYDROLASE, ALPHA/BETA FOLD FAMILY PROTEIN"/>
    <property type="match status" value="1"/>
</dbReference>
<dbReference type="InterPro" id="IPR050471">
    <property type="entry name" value="AB_hydrolase"/>
</dbReference>
<dbReference type="GO" id="GO:0016787">
    <property type="term" value="F:hydrolase activity"/>
    <property type="evidence" value="ECO:0007669"/>
    <property type="project" value="UniProtKB-KW"/>
</dbReference>
<organism evidence="2 3">
    <name type="scientific">Nonomuraea zeae</name>
    <dbReference type="NCBI Taxonomy" id="1642303"/>
    <lineage>
        <taxon>Bacteria</taxon>
        <taxon>Bacillati</taxon>
        <taxon>Actinomycetota</taxon>
        <taxon>Actinomycetes</taxon>
        <taxon>Streptosporangiales</taxon>
        <taxon>Streptosporangiaceae</taxon>
        <taxon>Nonomuraea</taxon>
    </lineage>
</organism>
<reference evidence="2 3" key="1">
    <citation type="submission" date="2019-05" db="EMBL/GenBank/DDBJ databases">
        <title>Draft genome sequence of Nonomuraea zeae DSM 100528.</title>
        <authorList>
            <person name="Saricaoglu S."/>
            <person name="Isik K."/>
        </authorList>
    </citation>
    <scope>NUCLEOTIDE SEQUENCE [LARGE SCALE GENOMIC DNA]</scope>
    <source>
        <strain evidence="2 3">DSM 100528</strain>
    </source>
</reference>
<accession>A0A5S4H3Y7</accession>
<evidence type="ECO:0000313" key="2">
    <source>
        <dbReference type="EMBL" id="TMR39652.1"/>
    </source>
</evidence>
<dbReference type="Gene3D" id="3.40.50.1820">
    <property type="entry name" value="alpha/beta hydrolase"/>
    <property type="match status" value="1"/>
</dbReference>
<dbReference type="RefSeq" id="WP_138687678.1">
    <property type="nucleotide sequence ID" value="NZ_JBHSAZ010000112.1"/>
</dbReference>
<evidence type="ECO:0000313" key="3">
    <source>
        <dbReference type="Proteomes" id="UP000306628"/>
    </source>
</evidence>
<dbReference type="OrthoDB" id="63519at2"/>
<feature type="domain" description="AB hydrolase-1" evidence="1">
    <location>
        <begin position="36"/>
        <end position="249"/>
    </location>
</feature>
<dbReference type="PANTHER" id="PTHR43433:SF5">
    <property type="entry name" value="AB HYDROLASE-1 DOMAIN-CONTAINING PROTEIN"/>
    <property type="match status" value="1"/>
</dbReference>
<keyword evidence="2" id="KW-0378">Hydrolase</keyword>
<dbReference type="InterPro" id="IPR029058">
    <property type="entry name" value="AB_hydrolase_fold"/>
</dbReference>
<dbReference type="Pfam" id="PF12697">
    <property type="entry name" value="Abhydrolase_6"/>
    <property type="match status" value="1"/>
</dbReference>
<dbReference type="AlphaFoldDB" id="A0A5S4H3Y7"/>
<name>A0A5S4H3Y7_9ACTN</name>
<proteinExistence type="predicted"/>
<keyword evidence="3" id="KW-1185">Reference proteome</keyword>
<dbReference type="SUPFAM" id="SSF53474">
    <property type="entry name" value="alpha/beta-Hydrolases"/>
    <property type="match status" value="1"/>
</dbReference>
<dbReference type="InterPro" id="IPR000073">
    <property type="entry name" value="AB_hydrolase_1"/>
</dbReference>
<protein>
    <submittedName>
        <fullName evidence="2">Alpha/beta hydrolase</fullName>
    </submittedName>
</protein>
<sequence length="262" mass="27315">MNKVISQDGTAIAYDRIGQGPAVILIGAGPNDRSATAPLAELLAQDLTVYNYDRRGRGDSGDTAPYAADREFEDIEAIIAEAGGSAHLYGTSGGGVIALEAAARGLAVDRLAVWEVPYILPGTRTPVPADYREQLVALLAEGRRGDMCELFLTAAVGMPAEFVAPMRDFPGWAAMEAVAHTLVYDATITGDFSLPADRLAGVTVPTLVIDGGTIPWISSTAQAVAGLLPDVRRASLTGQPHNVAPEAIAPVLAEFFTSPATA</sequence>
<dbReference type="EMBL" id="VCKX01000002">
    <property type="protein sequence ID" value="TMR39652.1"/>
    <property type="molecule type" value="Genomic_DNA"/>
</dbReference>
<gene>
    <name evidence="2" type="ORF">ETD85_01175</name>
</gene>
<evidence type="ECO:0000259" key="1">
    <source>
        <dbReference type="Pfam" id="PF12697"/>
    </source>
</evidence>
<comment type="caution">
    <text evidence="2">The sequence shown here is derived from an EMBL/GenBank/DDBJ whole genome shotgun (WGS) entry which is preliminary data.</text>
</comment>
<dbReference type="Proteomes" id="UP000306628">
    <property type="component" value="Unassembled WGS sequence"/>
</dbReference>